<dbReference type="SUPFAM" id="SSF47413">
    <property type="entry name" value="lambda repressor-like DNA-binding domains"/>
    <property type="match status" value="1"/>
</dbReference>
<dbReference type="PANTHER" id="PTHR30146:SF148">
    <property type="entry name" value="HTH-TYPE TRANSCRIPTIONAL REPRESSOR PURR-RELATED"/>
    <property type="match status" value="1"/>
</dbReference>
<dbReference type="Gene3D" id="1.10.260.40">
    <property type="entry name" value="lambda repressor-like DNA-binding domains"/>
    <property type="match status" value="1"/>
</dbReference>
<evidence type="ECO:0000256" key="2">
    <source>
        <dbReference type="ARBA" id="ARBA00023015"/>
    </source>
</evidence>
<organism evidence="6 7">
    <name type="scientific">Guopingia tenuis</name>
    <dbReference type="NCBI Taxonomy" id="2763656"/>
    <lineage>
        <taxon>Bacteria</taxon>
        <taxon>Bacillati</taxon>
        <taxon>Bacillota</taxon>
        <taxon>Clostridia</taxon>
        <taxon>Christensenellales</taxon>
        <taxon>Christensenellaceae</taxon>
        <taxon>Guopingia</taxon>
    </lineage>
</organism>
<keyword evidence="1" id="KW-0678">Repressor</keyword>
<dbReference type="InterPro" id="IPR010982">
    <property type="entry name" value="Lambda_DNA-bd_dom_sf"/>
</dbReference>
<evidence type="ECO:0000259" key="5">
    <source>
        <dbReference type="PROSITE" id="PS50932"/>
    </source>
</evidence>
<dbReference type="AlphaFoldDB" id="A0A926DJ55"/>
<protein>
    <submittedName>
        <fullName evidence="6">LacI family DNA-binding transcriptional regulator</fullName>
    </submittedName>
</protein>
<dbReference type="GO" id="GO:0000976">
    <property type="term" value="F:transcription cis-regulatory region binding"/>
    <property type="evidence" value="ECO:0007669"/>
    <property type="project" value="TreeGrafter"/>
</dbReference>
<keyword evidence="7" id="KW-1185">Reference proteome</keyword>
<dbReference type="RefSeq" id="WP_178620045.1">
    <property type="nucleotide sequence ID" value="NZ_JACRSS010000004.1"/>
</dbReference>
<dbReference type="PROSITE" id="PS50932">
    <property type="entry name" value="HTH_LACI_2"/>
    <property type="match status" value="1"/>
</dbReference>
<evidence type="ECO:0000313" key="6">
    <source>
        <dbReference type="EMBL" id="MBC8539038.1"/>
    </source>
</evidence>
<keyword evidence="4" id="KW-0804">Transcription</keyword>
<dbReference type="Proteomes" id="UP000617951">
    <property type="component" value="Unassembled WGS sequence"/>
</dbReference>
<dbReference type="PANTHER" id="PTHR30146">
    <property type="entry name" value="LACI-RELATED TRANSCRIPTIONAL REPRESSOR"/>
    <property type="match status" value="1"/>
</dbReference>
<dbReference type="InterPro" id="IPR028082">
    <property type="entry name" value="Peripla_BP_I"/>
</dbReference>
<keyword evidence="3 6" id="KW-0238">DNA-binding</keyword>
<dbReference type="InterPro" id="IPR000843">
    <property type="entry name" value="HTH_LacI"/>
</dbReference>
<keyword evidence="2" id="KW-0805">Transcription regulation</keyword>
<evidence type="ECO:0000256" key="4">
    <source>
        <dbReference type="ARBA" id="ARBA00023163"/>
    </source>
</evidence>
<dbReference type="InterPro" id="IPR046335">
    <property type="entry name" value="LacI/GalR-like_sensor"/>
</dbReference>
<feature type="domain" description="HTH lacI-type" evidence="5">
    <location>
        <begin position="2"/>
        <end position="56"/>
    </location>
</feature>
<dbReference type="PROSITE" id="PS00356">
    <property type="entry name" value="HTH_LACI_1"/>
    <property type="match status" value="1"/>
</dbReference>
<dbReference type="EMBL" id="JACRSS010000004">
    <property type="protein sequence ID" value="MBC8539038.1"/>
    <property type="molecule type" value="Genomic_DNA"/>
</dbReference>
<reference evidence="6" key="1">
    <citation type="submission" date="2020-08" db="EMBL/GenBank/DDBJ databases">
        <title>Genome public.</title>
        <authorList>
            <person name="Liu C."/>
            <person name="Sun Q."/>
        </authorList>
    </citation>
    <scope>NUCLEOTIDE SEQUENCE</scope>
    <source>
        <strain evidence="6">NSJ-63</strain>
    </source>
</reference>
<dbReference type="CDD" id="cd01392">
    <property type="entry name" value="HTH_LacI"/>
    <property type="match status" value="1"/>
</dbReference>
<name>A0A926DJ55_9FIRM</name>
<gene>
    <name evidence="6" type="ORF">H8693_08830</name>
</gene>
<accession>A0A926DJ55</accession>
<evidence type="ECO:0000256" key="1">
    <source>
        <dbReference type="ARBA" id="ARBA00022491"/>
    </source>
</evidence>
<comment type="caution">
    <text evidence="6">The sequence shown here is derived from an EMBL/GenBank/DDBJ whole genome shotgun (WGS) entry which is preliminary data.</text>
</comment>
<dbReference type="Gene3D" id="3.40.50.2300">
    <property type="match status" value="2"/>
</dbReference>
<dbReference type="SUPFAM" id="SSF53822">
    <property type="entry name" value="Periplasmic binding protein-like I"/>
    <property type="match status" value="1"/>
</dbReference>
<dbReference type="CDD" id="cd06267">
    <property type="entry name" value="PBP1_LacI_sugar_binding-like"/>
    <property type="match status" value="1"/>
</dbReference>
<proteinExistence type="predicted"/>
<evidence type="ECO:0000313" key="7">
    <source>
        <dbReference type="Proteomes" id="UP000617951"/>
    </source>
</evidence>
<dbReference type="GO" id="GO:0003700">
    <property type="term" value="F:DNA-binding transcription factor activity"/>
    <property type="evidence" value="ECO:0007669"/>
    <property type="project" value="TreeGrafter"/>
</dbReference>
<sequence length="336" mass="37008">MTTIYDIAVAAKVSTATVSRVINTPELVSEKTRAKVEEAIEKLHYAPNALARELVTKSTNLIGLLIPDIANSFSPAVVDSFVGEMERNGYNIFVSITDADPEKENKCIDIMLKKRVEGIVLLGTRRMDRLANERIGILARRIPIVAIDYMPGAEGVCCVRCDEILGAFYATEYLIQLGHKRIALLNGNEEYTTYYYKRKGYRQAMEKYGLPVREEYCIATTPYFRGGYEACMQLLSLPEPPTAMFISGDQMAVGAYNAILSSGLKIPDDMSVVGFSGSPLSKAVYPPLSTVSQYARETGSAAAGIMLQKLRGEETKERVVFQPTLVKRASCGPAKQ</sequence>
<dbReference type="Pfam" id="PF13377">
    <property type="entry name" value="Peripla_BP_3"/>
    <property type="match status" value="1"/>
</dbReference>
<evidence type="ECO:0000256" key="3">
    <source>
        <dbReference type="ARBA" id="ARBA00023125"/>
    </source>
</evidence>
<dbReference type="Pfam" id="PF00356">
    <property type="entry name" value="LacI"/>
    <property type="match status" value="1"/>
</dbReference>
<dbReference type="SMART" id="SM00354">
    <property type="entry name" value="HTH_LACI"/>
    <property type="match status" value="1"/>
</dbReference>